<dbReference type="EMBL" id="JAFVMG010000029">
    <property type="protein sequence ID" value="MBO1329534.1"/>
    <property type="molecule type" value="Genomic_DNA"/>
</dbReference>
<evidence type="ECO:0000313" key="3">
    <source>
        <dbReference type="Proteomes" id="UP000664399"/>
    </source>
</evidence>
<dbReference type="InterPro" id="IPR024311">
    <property type="entry name" value="Lipocalin-like"/>
</dbReference>
<accession>A0ABS3LQ83</accession>
<protein>
    <submittedName>
        <fullName evidence="2">Lipocalin-like domain-containing protein</fullName>
    </submittedName>
</protein>
<reference evidence="2 3" key="1">
    <citation type="submission" date="2021-03" db="EMBL/GenBank/DDBJ databases">
        <title>The complete genome sequence of Acetobacter suratthaniensis TBRC 1719.</title>
        <authorList>
            <person name="Charoenyingcharoen P."/>
            <person name="Yukphan P."/>
        </authorList>
    </citation>
    <scope>NUCLEOTIDE SEQUENCE [LARGE SCALE GENOMIC DNA]</scope>
    <source>
        <strain evidence="2 3">TBRC 1719</strain>
    </source>
</reference>
<evidence type="ECO:0000259" key="1">
    <source>
        <dbReference type="Pfam" id="PF13924"/>
    </source>
</evidence>
<keyword evidence="3" id="KW-1185">Reference proteome</keyword>
<gene>
    <name evidence="2" type="ORF">J2D75_13790</name>
</gene>
<proteinExistence type="predicted"/>
<comment type="caution">
    <text evidence="2">The sequence shown here is derived from an EMBL/GenBank/DDBJ whole genome shotgun (WGS) entry which is preliminary data.</text>
</comment>
<organism evidence="2 3">
    <name type="scientific">Acetobacter suratthaniensis</name>
    <dbReference type="NCBI Taxonomy" id="1502841"/>
    <lineage>
        <taxon>Bacteria</taxon>
        <taxon>Pseudomonadati</taxon>
        <taxon>Pseudomonadota</taxon>
        <taxon>Alphaproteobacteria</taxon>
        <taxon>Acetobacterales</taxon>
        <taxon>Acetobacteraceae</taxon>
        <taxon>Acetobacter</taxon>
    </lineage>
</organism>
<sequence length="127" mass="14465">MSYRVELQASGEFINAMGSHPRGRVIFTGDGWVAFNLEGSDRKPANTEEDRASLMKTLVAYVGRYRIEGNQWVTSVETAWAPEWVGTEQRRNVTITGDIAEVVTPWRKMPNWAKNQMSRSIIKFTRA</sequence>
<evidence type="ECO:0000313" key="2">
    <source>
        <dbReference type="EMBL" id="MBO1329534.1"/>
    </source>
</evidence>
<feature type="domain" description="Lipocalin-like" evidence="1">
    <location>
        <begin position="1"/>
        <end position="126"/>
    </location>
</feature>
<name>A0ABS3LQ83_9PROT</name>
<dbReference type="Proteomes" id="UP000664399">
    <property type="component" value="Unassembled WGS sequence"/>
</dbReference>
<dbReference type="Pfam" id="PF13924">
    <property type="entry name" value="Lipocalin_5"/>
    <property type="match status" value="1"/>
</dbReference>